<evidence type="ECO:0000259" key="14">
    <source>
        <dbReference type="PROSITE" id="PS50268"/>
    </source>
</evidence>
<dbReference type="SMART" id="SM00112">
    <property type="entry name" value="CA"/>
    <property type="match status" value="7"/>
</dbReference>
<keyword evidence="8" id="KW-0130">Cell adhesion</keyword>
<evidence type="ECO:0000256" key="7">
    <source>
        <dbReference type="ARBA" id="ARBA00022837"/>
    </source>
</evidence>
<evidence type="ECO:0000256" key="9">
    <source>
        <dbReference type="ARBA" id="ARBA00022989"/>
    </source>
</evidence>
<feature type="domain" description="Cadherin" evidence="14">
    <location>
        <begin position="445"/>
        <end position="549"/>
    </location>
</feature>
<feature type="domain" description="Cadherin" evidence="14">
    <location>
        <begin position="674"/>
        <end position="771"/>
    </location>
</feature>
<comment type="subcellular location">
    <subcellularLocation>
        <location evidence="2">Cell membrane</location>
        <topology evidence="2">Single-pass type I membrane protein</topology>
    </subcellularLocation>
</comment>
<keyword evidence="16" id="KW-1185">Reference proteome</keyword>
<dbReference type="Ensembl" id="ENSEEET00000062125.1">
    <property type="protein sequence ID" value="ENSEEEP00000053287.1"/>
    <property type="gene ID" value="ENSEEEG00000021173.2"/>
</dbReference>
<dbReference type="GeneTree" id="ENSGT00940000165759"/>
<evidence type="ECO:0000256" key="12">
    <source>
        <dbReference type="PROSITE-ProRule" id="PRU00043"/>
    </source>
</evidence>
<dbReference type="InterPro" id="IPR032455">
    <property type="entry name" value="Cadherin_C"/>
</dbReference>
<dbReference type="PROSITE" id="PS00232">
    <property type="entry name" value="CADHERIN_1"/>
    <property type="match status" value="2"/>
</dbReference>
<evidence type="ECO:0000256" key="6">
    <source>
        <dbReference type="ARBA" id="ARBA00022737"/>
    </source>
</evidence>
<name>A0AAY5E9W9_ELEEL</name>
<feature type="transmembrane region" description="Helical" evidence="13">
    <location>
        <begin position="783"/>
        <end position="806"/>
    </location>
</feature>
<dbReference type="FunFam" id="2.60.40.60:FF:000002">
    <property type="entry name" value="Protocadherin alpha 2"/>
    <property type="match status" value="1"/>
</dbReference>
<evidence type="ECO:0000256" key="8">
    <source>
        <dbReference type="ARBA" id="ARBA00022889"/>
    </source>
</evidence>
<keyword evidence="9 13" id="KW-1133">Transmembrane helix</keyword>
<proteinExistence type="predicted"/>
<keyword evidence="5" id="KW-0732">Signal</keyword>
<dbReference type="InterPro" id="IPR002126">
    <property type="entry name" value="Cadherin-like_dom"/>
</dbReference>
<feature type="domain" description="Cadherin" evidence="14">
    <location>
        <begin position="86"/>
        <end position="142"/>
    </location>
</feature>
<dbReference type="GO" id="GO:0005886">
    <property type="term" value="C:plasma membrane"/>
    <property type="evidence" value="ECO:0007669"/>
    <property type="project" value="UniProtKB-SubCell"/>
</dbReference>
<protein>
    <recommendedName>
        <fullName evidence="14">Cadherin domain-containing protein</fullName>
    </recommendedName>
</protein>
<dbReference type="FunFam" id="2.60.40.60:FF:000001">
    <property type="entry name" value="Protocadherin alpha 2"/>
    <property type="match status" value="1"/>
</dbReference>
<dbReference type="FunFam" id="2.60.40.60:FF:000006">
    <property type="entry name" value="Protocadherin alpha 2"/>
    <property type="match status" value="1"/>
</dbReference>
<dbReference type="Pfam" id="PF00028">
    <property type="entry name" value="Cadherin"/>
    <property type="match status" value="5"/>
</dbReference>
<keyword evidence="7 12" id="KW-0106">Calcium</keyword>
<keyword evidence="10 13" id="KW-0472">Membrane</keyword>
<reference evidence="15" key="2">
    <citation type="submission" date="2025-08" db="UniProtKB">
        <authorList>
            <consortium name="Ensembl"/>
        </authorList>
    </citation>
    <scope>IDENTIFICATION</scope>
</reference>
<dbReference type="AlphaFoldDB" id="A0AAY5E9W9"/>
<dbReference type="InterPro" id="IPR020894">
    <property type="entry name" value="Cadherin_CS"/>
</dbReference>
<sequence>MVYLPSCLMYRSRTSTTQLTWKTVVFILCVFVTDVVFCQARYSIPEEMPEGSFVGDIAKDLGIEISRLISGKARVVTKGGRQYVDLSRDKGTLVVKERIDREELCKQTTPCSFSFDLIIENPIQLHRVIVEVQDTNDNAPKFPKDIVNLHISENTASGTRFHLDSAVDMDVGMNGIQSYALSPTEHFKLEVSNQANGNKYVEMVLQHELDREQRNELKLVLIAHDGGSPKKSGTVRIHISVLDVNDNAPVCKHADDPDVGVNALQKYILSSNDFFIVNQHARPGGLKYVEMVLQKPLDREQHPRLAFTLTAVDGGTPQRSGNVKIEVTVLDVNDNAPVFNQTVYRATIAENSPRGTYITTVKASDADSETNGLVSYSLANIKSTIVDIFKLDEKTGVVTLSGMVDYEKTRQFEFDIEAKDQGGLGDSAKVTVELIDVNDNAPTISVMSFSNPVNENVSLGTTIAVFSIRDLDAGDNGLVICTVNPHITFKLQSSLRNYYTLATDAVLDRESVAEYNITITATDSGSPGLSNKVILNLKLSNVNDNPPRFLKNVYTTNVIENNSPGLSIFTLSAHDADSNQNARISYFLEDKTVAGSPVASYVSVNADSGVVYAVRSFDYEQMKNVRISVRAQDGGSPRLSTNVILDIIIQDQNDNAPQVLYPVQTGGSLVAEIVPRSADVGYLVTKVVAVDVDSGQNAWLSYKLQKATDRALFEVGPQNGEIRTVRQVTDKDAVKQKLTVVVEDNGQPSRSAVVYINVAVADSFPEVLSEFNFTHEKQYNDNLTFYLVLALAAVSFLFITCLLVIISVKIYRWRQSHSGVTGTLPHMYNYDVCMTNDSRKSDCKYSTLGGQNVLLVDPSFTKTTQNTPKGKFFLEDKDSSESSHLILRFYPKFRLVYIPTVSCLPCGLVFTMCIKVSTFLRILLDVRNVVIIVAYCFSASLLSFSLNFCFILSLALASCLAT</sequence>
<dbReference type="CDD" id="cd11304">
    <property type="entry name" value="Cadherin_repeat"/>
    <property type="match status" value="6"/>
</dbReference>
<dbReference type="InterPro" id="IPR015919">
    <property type="entry name" value="Cadherin-like_sf"/>
</dbReference>
<dbReference type="PANTHER" id="PTHR24028">
    <property type="entry name" value="CADHERIN-87A"/>
    <property type="match status" value="1"/>
</dbReference>
<evidence type="ECO:0000313" key="15">
    <source>
        <dbReference type="Ensembl" id="ENSEEEP00000053287.1"/>
    </source>
</evidence>
<feature type="domain" description="Cadherin" evidence="14">
    <location>
        <begin position="254"/>
        <end position="339"/>
    </location>
</feature>
<evidence type="ECO:0000313" key="16">
    <source>
        <dbReference type="Proteomes" id="UP000314983"/>
    </source>
</evidence>
<dbReference type="Pfam" id="PF08266">
    <property type="entry name" value="Cadherin_2"/>
    <property type="match status" value="1"/>
</dbReference>
<evidence type="ECO:0000256" key="5">
    <source>
        <dbReference type="ARBA" id="ARBA00022729"/>
    </source>
</evidence>
<feature type="domain" description="Cadherin" evidence="14">
    <location>
        <begin position="143"/>
        <end position="251"/>
    </location>
</feature>
<dbReference type="FunFam" id="2.60.40.60:FF:000129">
    <property type="entry name" value="protocadherin alpha-C2 isoform X1"/>
    <property type="match status" value="1"/>
</dbReference>
<dbReference type="GO" id="GO:0007156">
    <property type="term" value="P:homophilic cell adhesion via plasma membrane adhesion molecules"/>
    <property type="evidence" value="ECO:0007669"/>
    <property type="project" value="InterPro"/>
</dbReference>
<keyword evidence="4 13" id="KW-0812">Transmembrane</keyword>
<feature type="transmembrane region" description="Helical" evidence="13">
    <location>
        <begin position="929"/>
        <end position="957"/>
    </location>
</feature>
<dbReference type="InterPro" id="IPR050174">
    <property type="entry name" value="Protocadherin/Cadherin-CA"/>
</dbReference>
<comment type="function">
    <text evidence="1">Potential calcium-dependent cell-adhesion protein. May be involved in the establishment and maintenance of specific neuronal connections in the brain.</text>
</comment>
<reference evidence="15 16" key="1">
    <citation type="submission" date="2020-05" db="EMBL/GenBank/DDBJ databases">
        <title>Electrophorus electricus (electric eel) genome, fEleEle1, primary haplotype.</title>
        <authorList>
            <person name="Myers G."/>
            <person name="Meyer A."/>
            <person name="Fedrigo O."/>
            <person name="Formenti G."/>
            <person name="Rhie A."/>
            <person name="Tracey A."/>
            <person name="Sims Y."/>
            <person name="Jarvis E.D."/>
        </authorList>
    </citation>
    <scope>NUCLEOTIDE SEQUENCE [LARGE SCALE GENOMIC DNA]</scope>
</reference>
<reference evidence="15" key="3">
    <citation type="submission" date="2025-09" db="UniProtKB">
        <authorList>
            <consortium name="Ensembl"/>
        </authorList>
    </citation>
    <scope>IDENTIFICATION</scope>
</reference>
<evidence type="ECO:0000256" key="11">
    <source>
        <dbReference type="ARBA" id="ARBA00023180"/>
    </source>
</evidence>
<keyword evidence="6" id="KW-0677">Repeat</keyword>
<dbReference type="Gene3D" id="2.60.40.60">
    <property type="entry name" value="Cadherins"/>
    <property type="match status" value="7"/>
</dbReference>
<evidence type="ECO:0000256" key="3">
    <source>
        <dbReference type="ARBA" id="ARBA00022475"/>
    </source>
</evidence>
<dbReference type="PRINTS" id="PR00205">
    <property type="entry name" value="CADHERIN"/>
</dbReference>
<dbReference type="GO" id="GO:0009653">
    <property type="term" value="P:anatomical structure morphogenesis"/>
    <property type="evidence" value="ECO:0007669"/>
    <property type="project" value="UniProtKB-ARBA"/>
</dbReference>
<evidence type="ECO:0000256" key="2">
    <source>
        <dbReference type="ARBA" id="ARBA00004251"/>
    </source>
</evidence>
<evidence type="ECO:0000256" key="10">
    <source>
        <dbReference type="ARBA" id="ARBA00023136"/>
    </source>
</evidence>
<feature type="domain" description="Cadherin" evidence="14">
    <location>
        <begin position="550"/>
        <end position="659"/>
    </location>
</feature>
<evidence type="ECO:0000256" key="13">
    <source>
        <dbReference type="SAM" id="Phobius"/>
    </source>
</evidence>
<accession>A0AAY5E9W9</accession>
<dbReference type="GO" id="GO:0005509">
    <property type="term" value="F:calcium ion binding"/>
    <property type="evidence" value="ECO:0007669"/>
    <property type="project" value="UniProtKB-UniRule"/>
</dbReference>
<keyword evidence="3" id="KW-1003">Cell membrane</keyword>
<feature type="domain" description="Cadherin" evidence="14">
    <location>
        <begin position="340"/>
        <end position="444"/>
    </location>
</feature>
<dbReference type="SUPFAM" id="SSF49313">
    <property type="entry name" value="Cadherin-like"/>
    <property type="match status" value="6"/>
</dbReference>
<evidence type="ECO:0000256" key="1">
    <source>
        <dbReference type="ARBA" id="ARBA00003436"/>
    </source>
</evidence>
<evidence type="ECO:0000256" key="4">
    <source>
        <dbReference type="ARBA" id="ARBA00022692"/>
    </source>
</evidence>
<dbReference type="PANTHER" id="PTHR24028:SF296">
    <property type="entry name" value="PROTOCADHERIN 1 GAMMA 11 PRECURSOR-RELATED"/>
    <property type="match status" value="1"/>
</dbReference>
<dbReference type="Proteomes" id="UP000314983">
    <property type="component" value="Chromosome 17"/>
</dbReference>
<dbReference type="FunFam" id="2.60.40.60:FF:000004">
    <property type="entry name" value="Protocadherin 1 gamma 2"/>
    <property type="match status" value="1"/>
</dbReference>
<dbReference type="Pfam" id="PF16492">
    <property type="entry name" value="Cadherin_C_2"/>
    <property type="match status" value="1"/>
</dbReference>
<dbReference type="PROSITE" id="PS50268">
    <property type="entry name" value="CADHERIN_2"/>
    <property type="match status" value="7"/>
</dbReference>
<keyword evidence="11" id="KW-0325">Glycoprotein</keyword>
<dbReference type="FunFam" id="2.60.40.60:FF:000007">
    <property type="entry name" value="Protocadherin alpha 2"/>
    <property type="match status" value="2"/>
</dbReference>
<feature type="transmembrane region" description="Helical" evidence="13">
    <location>
        <begin position="895"/>
        <end position="917"/>
    </location>
</feature>
<organism evidence="15 16">
    <name type="scientific">Electrophorus electricus</name>
    <name type="common">Electric eel</name>
    <name type="synonym">Gymnotus electricus</name>
    <dbReference type="NCBI Taxonomy" id="8005"/>
    <lineage>
        <taxon>Eukaryota</taxon>
        <taxon>Metazoa</taxon>
        <taxon>Chordata</taxon>
        <taxon>Craniata</taxon>
        <taxon>Vertebrata</taxon>
        <taxon>Euteleostomi</taxon>
        <taxon>Actinopterygii</taxon>
        <taxon>Neopterygii</taxon>
        <taxon>Teleostei</taxon>
        <taxon>Ostariophysi</taxon>
        <taxon>Gymnotiformes</taxon>
        <taxon>Gymnotoidei</taxon>
        <taxon>Gymnotidae</taxon>
        <taxon>Electrophorus</taxon>
    </lineage>
</organism>
<dbReference type="InterPro" id="IPR013164">
    <property type="entry name" value="Cadherin_N"/>
</dbReference>